<evidence type="ECO:0000256" key="3">
    <source>
        <dbReference type="ARBA" id="ARBA00022475"/>
    </source>
</evidence>
<dbReference type="FunFam" id="2.60.40.60:FF:000011">
    <property type="entry name" value="Cadherin 1"/>
    <property type="match status" value="1"/>
</dbReference>
<dbReference type="CDD" id="cd11304">
    <property type="entry name" value="Cadherin_repeat"/>
    <property type="match status" value="4"/>
</dbReference>
<feature type="domain" description="Cadherin" evidence="19">
    <location>
        <begin position="257"/>
        <end position="378"/>
    </location>
</feature>
<dbReference type="GO" id="GO:0016477">
    <property type="term" value="P:cell migration"/>
    <property type="evidence" value="ECO:0007669"/>
    <property type="project" value="TreeGrafter"/>
</dbReference>
<evidence type="ECO:0000256" key="18">
    <source>
        <dbReference type="SAM" id="SignalP"/>
    </source>
</evidence>
<dbReference type="SUPFAM" id="SSF49313">
    <property type="entry name" value="Cadherin-like"/>
    <property type="match status" value="5"/>
</dbReference>
<evidence type="ECO:0000256" key="9">
    <source>
        <dbReference type="ARBA" id="ARBA00022837"/>
    </source>
</evidence>
<dbReference type="InterPro" id="IPR020894">
    <property type="entry name" value="Cadherin_CS"/>
</dbReference>
<dbReference type="GO" id="GO:0007043">
    <property type="term" value="P:cell-cell junction assembly"/>
    <property type="evidence" value="ECO:0007669"/>
    <property type="project" value="TreeGrafter"/>
</dbReference>
<dbReference type="InterPro" id="IPR039808">
    <property type="entry name" value="Cadherin"/>
</dbReference>
<evidence type="ECO:0000256" key="6">
    <source>
        <dbReference type="ARBA" id="ARBA00022723"/>
    </source>
</evidence>
<organism evidence="20 21">
    <name type="scientific">Cynoglossus semilaevis</name>
    <name type="common">Tongue sole</name>
    <dbReference type="NCBI Taxonomy" id="244447"/>
    <lineage>
        <taxon>Eukaryota</taxon>
        <taxon>Metazoa</taxon>
        <taxon>Chordata</taxon>
        <taxon>Craniata</taxon>
        <taxon>Vertebrata</taxon>
        <taxon>Euteleostomi</taxon>
        <taxon>Actinopterygii</taxon>
        <taxon>Neopterygii</taxon>
        <taxon>Teleostei</taxon>
        <taxon>Neoteleostei</taxon>
        <taxon>Acanthomorphata</taxon>
        <taxon>Carangaria</taxon>
        <taxon>Pleuronectiformes</taxon>
        <taxon>Pleuronectoidei</taxon>
        <taxon>Cynoglossidae</taxon>
        <taxon>Cynoglossinae</taxon>
        <taxon>Cynoglossus</taxon>
    </lineage>
</organism>
<dbReference type="GO" id="GO:0000902">
    <property type="term" value="P:cell morphogenesis"/>
    <property type="evidence" value="ECO:0007669"/>
    <property type="project" value="TreeGrafter"/>
</dbReference>
<dbReference type="GO" id="GO:0005912">
    <property type="term" value="C:adherens junction"/>
    <property type="evidence" value="ECO:0007669"/>
    <property type="project" value="TreeGrafter"/>
</dbReference>
<keyword evidence="3" id="KW-1003">Cell membrane</keyword>
<dbReference type="GeneID" id="103385447"/>
<dbReference type="GO" id="GO:0034332">
    <property type="term" value="P:adherens junction organization"/>
    <property type="evidence" value="ECO:0007669"/>
    <property type="project" value="TreeGrafter"/>
</dbReference>
<dbReference type="SMART" id="SM00112">
    <property type="entry name" value="CA"/>
    <property type="match status" value="4"/>
</dbReference>
<dbReference type="InterPro" id="IPR015919">
    <property type="entry name" value="Cadherin-like_sf"/>
</dbReference>
<dbReference type="Pfam" id="PF01049">
    <property type="entry name" value="CADH_Y-type_LIR"/>
    <property type="match status" value="1"/>
</dbReference>
<keyword evidence="6" id="KW-0479">Metal-binding</keyword>
<comment type="function">
    <text evidence="16">Cadherins are calcium-dependent cell adhesion proteins.</text>
</comment>
<accession>A0A3P8X3B4</accession>
<feature type="domain" description="Cadherin" evidence="19">
    <location>
        <begin position="146"/>
        <end position="256"/>
    </location>
</feature>
<keyword evidence="11 17" id="KW-1133">Transmembrane helix</keyword>
<feature type="chain" id="PRO_5018253199" evidence="18">
    <location>
        <begin position="19"/>
        <end position="832"/>
    </location>
</feature>
<dbReference type="FunFam" id="2.60.40.60:FF:000019">
    <property type="entry name" value="Cadherin 2"/>
    <property type="match status" value="1"/>
</dbReference>
<evidence type="ECO:0000313" key="21">
    <source>
        <dbReference type="Proteomes" id="UP000265120"/>
    </source>
</evidence>
<dbReference type="Gene3D" id="4.10.900.10">
    <property type="entry name" value="TCF3-CBD (Catenin binding domain)"/>
    <property type="match status" value="1"/>
</dbReference>
<evidence type="ECO:0000256" key="17">
    <source>
        <dbReference type="SAM" id="Phobius"/>
    </source>
</evidence>
<dbReference type="GO" id="GO:0005737">
    <property type="term" value="C:cytoplasm"/>
    <property type="evidence" value="ECO:0007669"/>
    <property type="project" value="UniProtKB-SubCell"/>
</dbReference>
<keyword evidence="5 15" id="KW-0812">Transmembrane</keyword>
<dbReference type="Gene3D" id="2.60.40.60">
    <property type="entry name" value="Cadherins"/>
    <property type="match status" value="5"/>
</dbReference>
<dbReference type="GeneTree" id="ENSGT00940000161589"/>
<proteinExistence type="predicted"/>
<dbReference type="GO" id="GO:0045296">
    <property type="term" value="F:cadherin binding"/>
    <property type="evidence" value="ECO:0007669"/>
    <property type="project" value="TreeGrafter"/>
</dbReference>
<dbReference type="OrthoDB" id="9045962at2759"/>
<evidence type="ECO:0000256" key="10">
    <source>
        <dbReference type="ARBA" id="ARBA00022889"/>
    </source>
</evidence>
<evidence type="ECO:0000256" key="11">
    <source>
        <dbReference type="ARBA" id="ARBA00022989"/>
    </source>
</evidence>
<feature type="signal peptide" evidence="18">
    <location>
        <begin position="1"/>
        <end position="18"/>
    </location>
</feature>
<feature type="transmembrane region" description="Helical" evidence="17">
    <location>
        <begin position="600"/>
        <end position="619"/>
    </location>
</feature>
<keyword evidence="12 17" id="KW-0472">Membrane</keyword>
<dbReference type="Ensembl" id="ENSCSET00000032601.1">
    <property type="protein sequence ID" value="ENSCSEP00000032181.1"/>
    <property type="gene ID" value="ENSCSEG00000020657.1"/>
</dbReference>
<dbReference type="GO" id="GO:0005509">
    <property type="term" value="F:calcium ion binding"/>
    <property type="evidence" value="ECO:0007669"/>
    <property type="project" value="UniProtKB-UniRule"/>
</dbReference>
<dbReference type="PROSITE" id="PS00232">
    <property type="entry name" value="CADHERIN_1"/>
    <property type="match status" value="2"/>
</dbReference>
<dbReference type="PANTHER" id="PTHR24027:SF78">
    <property type="entry name" value="CADHERIN-LIKE PROTEIN 26"/>
    <property type="match status" value="1"/>
</dbReference>
<evidence type="ECO:0000256" key="8">
    <source>
        <dbReference type="ARBA" id="ARBA00022737"/>
    </source>
</evidence>
<name>A0A3P8X3B4_CYNSE</name>
<evidence type="ECO:0000256" key="1">
    <source>
        <dbReference type="ARBA" id="ARBA00004251"/>
    </source>
</evidence>
<keyword evidence="9 14" id="KW-0106">Calcium</keyword>
<dbReference type="GO" id="GO:0060027">
    <property type="term" value="P:convergent extension involved in gastrulation"/>
    <property type="evidence" value="ECO:0007669"/>
    <property type="project" value="UniProtKB-ARBA"/>
</dbReference>
<keyword evidence="7 18" id="KW-0732">Signal</keyword>
<comment type="subcellular location">
    <subcellularLocation>
        <location evidence="1 15">Cell membrane</location>
        <topology evidence="1 15">Single-pass type I membrane protein</topology>
    </subcellularLocation>
    <subcellularLocation>
        <location evidence="2">Cytoplasm</location>
    </subcellularLocation>
</comment>
<evidence type="ECO:0000256" key="4">
    <source>
        <dbReference type="ARBA" id="ARBA00022490"/>
    </source>
</evidence>
<evidence type="ECO:0000256" key="15">
    <source>
        <dbReference type="RuleBase" id="RU003318"/>
    </source>
</evidence>
<dbReference type="CTD" id="571792"/>
<protein>
    <submittedName>
        <fullName evidence="20">Cadherin 26, tandem duplicate 1</fullName>
    </submittedName>
</protein>
<feature type="domain" description="Cadherin" evidence="19">
    <location>
        <begin position="379"/>
        <end position="485"/>
    </location>
</feature>
<dbReference type="FunFam" id="2.60.40.60:FF:000031">
    <property type="entry name" value="Cadherin 3"/>
    <property type="match status" value="1"/>
</dbReference>
<evidence type="ECO:0000256" key="16">
    <source>
        <dbReference type="RuleBase" id="RU004357"/>
    </source>
</evidence>
<evidence type="ECO:0000256" key="12">
    <source>
        <dbReference type="ARBA" id="ARBA00023136"/>
    </source>
</evidence>
<evidence type="ECO:0000256" key="14">
    <source>
        <dbReference type="PROSITE-ProRule" id="PRU00043"/>
    </source>
</evidence>
<dbReference type="InterPro" id="IPR027397">
    <property type="entry name" value="Catenin-bd_sf"/>
</dbReference>
<dbReference type="GO" id="GO:0008013">
    <property type="term" value="F:beta-catenin binding"/>
    <property type="evidence" value="ECO:0007669"/>
    <property type="project" value="TreeGrafter"/>
</dbReference>
<reference evidence="20" key="2">
    <citation type="submission" date="2025-08" db="UniProtKB">
        <authorList>
            <consortium name="Ensembl"/>
        </authorList>
    </citation>
    <scope>IDENTIFICATION</scope>
</reference>
<evidence type="ECO:0000256" key="5">
    <source>
        <dbReference type="ARBA" id="ARBA00022692"/>
    </source>
</evidence>
<keyword evidence="21" id="KW-1185">Reference proteome</keyword>
<dbReference type="FunFam" id="2.60.40.60:FF:000095">
    <property type="entry name" value="Cadherin 13"/>
    <property type="match status" value="1"/>
</dbReference>
<dbReference type="InterPro" id="IPR002126">
    <property type="entry name" value="Cadherin-like_dom"/>
</dbReference>
<dbReference type="PROSITE" id="PS50268">
    <property type="entry name" value="CADHERIN_2"/>
    <property type="match status" value="5"/>
</dbReference>
<keyword evidence="4" id="KW-0963">Cytoplasm</keyword>
<dbReference type="InterPro" id="IPR000233">
    <property type="entry name" value="Cadherin_Y-type_LIR"/>
</dbReference>
<dbReference type="Pfam" id="PF00028">
    <property type="entry name" value="Cadherin"/>
    <property type="match status" value="4"/>
</dbReference>
<dbReference type="GO" id="GO:0016342">
    <property type="term" value="C:catenin complex"/>
    <property type="evidence" value="ECO:0007669"/>
    <property type="project" value="TreeGrafter"/>
</dbReference>
<dbReference type="GO" id="GO:0007156">
    <property type="term" value="P:homophilic cell adhesion via plasma membrane adhesion molecules"/>
    <property type="evidence" value="ECO:0007669"/>
    <property type="project" value="InterPro"/>
</dbReference>
<evidence type="ECO:0000256" key="13">
    <source>
        <dbReference type="ARBA" id="ARBA00023180"/>
    </source>
</evidence>
<reference evidence="20 21" key="1">
    <citation type="journal article" date="2014" name="Nat. Genet.">
        <title>Whole-genome sequence of a flatfish provides insights into ZW sex chromosome evolution and adaptation to a benthic lifestyle.</title>
        <authorList>
            <person name="Chen S."/>
            <person name="Zhang G."/>
            <person name="Shao C."/>
            <person name="Huang Q."/>
            <person name="Liu G."/>
            <person name="Zhang P."/>
            <person name="Song W."/>
            <person name="An N."/>
            <person name="Chalopin D."/>
            <person name="Volff J.N."/>
            <person name="Hong Y."/>
            <person name="Li Q."/>
            <person name="Sha Z."/>
            <person name="Zhou H."/>
            <person name="Xie M."/>
            <person name="Yu Q."/>
            <person name="Liu Y."/>
            <person name="Xiang H."/>
            <person name="Wang N."/>
            <person name="Wu K."/>
            <person name="Yang C."/>
            <person name="Zhou Q."/>
            <person name="Liao X."/>
            <person name="Yang L."/>
            <person name="Hu Q."/>
            <person name="Zhang J."/>
            <person name="Meng L."/>
            <person name="Jin L."/>
            <person name="Tian Y."/>
            <person name="Lian J."/>
            <person name="Yang J."/>
            <person name="Miao G."/>
            <person name="Liu S."/>
            <person name="Liang Z."/>
            <person name="Yan F."/>
            <person name="Li Y."/>
            <person name="Sun B."/>
            <person name="Zhang H."/>
            <person name="Zhang J."/>
            <person name="Zhu Y."/>
            <person name="Du M."/>
            <person name="Zhao Y."/>
            <person name="Schartl M."/>
            <person name="Tang Q."/>
            <person name="Wang J."/>
        </authorList>
    </citation>
    <scope>NUCLEOTIDE SEQUENCE</scope>
</reference>
<dbReference type="GO" id="GO:0055113">
    <property type="term" value="P:epiboly involved in gastrulation with mouth forming second"/>
    <property type="evidence" value="ECO:0007669"/>
    <property type="project" value="UniProtKB-ARBA"/>
</dbReference>
<dbReference type="AlphaFoldDB" id="A0A3P8X3B4"/>
<dbReference type="RefSeq" id="XP_016891295.1">
    <property type="nucleotide sequence ID" value="XM_017035806.2"/>
</dbReference>
<dbReference type="InParanoid" id="A0A3P8X3B4"/>
<dbReference type="GO" id="GO:0016339">
    <property type="term" value="P:calcium-dependent cell-cell adhesion via plasma membrane cell adhesion molecules"/>
    <property type="evidence" value="ECO:0007669"/>
    <property type="project" value="TreeGrafter"/>
</dbReference>
<dbReference type="Proteomes" id="UP000265120">
    <property type="component" value="Chromosome 10"/>
</dbReference>
<evidence type="ECO:0000256" key="2">
    <source>
        <dbReference type="ARBA" id="ARBA00004496"/>
    </source>
</evidence>
<dbReference type="PRINTS" id="PR00205">
    <property type="entry name" value="CADHERIN"/>
</dbReference>
<dbReference type="GO" id="GO:0044331">
    <property type="term" value="P:cell-cell adhesion mediated by cadherin"/>
    <property type="evidence" value="ECO:0007669"/>
    <property type="project" value="TreeGrafter"/>
</dbReference>
<dbReference type="PANTHER" id="PTHR24027">
    <property type="entry name" value="CADHERIN-23"/>
    <property type="match status" value="1"/>
</dbReference>
<feature type="domain" description="Cadherin" evidence="19">
    <location>
        <begin position="63"/>
        <end position="145"/>
    </location>
</feature>
<feature type="domain" description="Cadherin" evidence="19">
    <location>
        <begin position="499"/>
        <end position="590"/>
    </location>
</feature>
<evidence type="ECO:0000259" key="19">
    <source>
        <dbReference type="PROSITE" id="PS50268"/>
    </source>
</evidence>
<keyword evidence="13" id="KW-0325">Glycoprotein</keyword>
<keyword evidence="10 15" id="KW-0130">Cell adhesion</keyword>
<evidence type="ECO:0000256" key="7">
    <source>
        <dbReference type="ARBA" id="ARBA00022729"/>
    </source>
</evidence>
<evidence type="ECO:0000313" key="20">
    <source>
        <dbReference type="Ensembl" id="ENSCSEP00000032181.1"/>
    </source>
</evidence>
<keyword evidence="8" id="KW-0677">Repeat</keyword>
<sequence>MRAVALLLLVAFAALSDAHGRNRSKRELLLRSKRRWVLSTIELTEEDPGPYPKTISQMFNDKTDKDRNDHEYVLSGTGVNVEPMGVFHINKDTGEVYVLRPVDREKTPFFHIKFDILNKNTGQPIDRQLSFDVEIKDINDNAPNFNKPRITENIKENTPEGTLPVRLEASDMDQMNTLNSNITFRVVSQKPSEPKITLTQIDSRMAHLQLIGCFDYDKVKTLDVIVEARDHGTPSLSSTAVVTINVVDTNTHPPVFKSNKYEGKVEEATKQRGILKLEVEDKDTPQTPGWRAKYTIVKGNEGGLFEIETDPNTNEGILNVIKESDFERTELLTLEISVENEEPLFVCKAASAGDVKVPPPASVKVTVEIVDINDPPYFDKPTNDVYQKEEEEPGKVLFTPNVKDDDSDINNIRYKLLYDPAKWMEIDKKTGQIKTVKKMDRESPFVKDGIYNITIGAIDDGNPPATGTCTVLIHLRDINDNTPKLVNNNVILCGNKEEMVMIAAQDSDVHPYSGPFTFSLRDTDGTLKQRWKIKPDVGQEGGLISLRTLPYGNYSVPLLIQDQQSIGGNNTVVVTICDCGKSTVCLSPEPFTASAGSSSIGAIFAALLLFLLLLLAVICKCGNNSLNHIPIVQDEGNQTLIKYNQEGGGAECMTKPSLLLTSTNGGTTRDGRKQVSQTDALIKDVNDKYKADLYTLQNQSSMGTLGMHQRDACQIYRGQNMYPVIPTKQLVCNTYQNNSLRYQRSINLQSQQHIADHIGKRLQVINGNHENCPTYQPHQYAYEGQGSSCQTLDKISVSNLGDDFQFLNDLGPKFKTLGNICHEAVKEKNIKL</sequence>
<reference evidence="20" key="3">
    <citation type="submission" date="2025-09" db="UniProtKB">
        <authorList>
            <consortium name="Ensembl"/>
        </authorList>
    </citation>
    <scope>IDENTIFICATION</scope>
</reference>